<feature type="compositionally biased region" description="Polar residues" evidence="1">
    <location>
        <begin position="58"/>
        <end position="78"/>
    </location>
</feature>
<dbReference type="AlphaFoldDB" id="A0AAD5WMW7"/>
<reference evidence="2" key="1">
    <citation type="submission" date="2021-06" db="EMBL/GenBank/DDBJ databases">
        <title>Parelaphostrongylus tenuis whole genome reference sequence.</title>
        <authorList>
            <person name="Garwood T.J."/>
            <person name="Larsen P.A."/>
            <person name="Fountain-Jones N.M."/>
            <person name="Garbe J.R."/>
            <person name="Macchietto M.G."/>
            <person name="Kania S.A."/>
            <person name="Gerhold R.W."/>
            <person name="Richards J.E."/>
            <person name="Wolf T.M."/>
        </authorList>
    </citation>
    <scope>NUCLEOTIDE SEQUENCE</scope>
    <source>
        <strain evidence="2">MNPRO001-30</strain>
        <tissue evidence="2">Meninges</tissue>
    </source>
</reference>
<evidence type="ECO:0000313" key="2">
    <source>
        <dbReference type="EMBL" id="KAJ1375113.1"/>
    </source>
</evidence>
<organism evidence="2 3">
    <name type="scientific">Parelaphostrongylus tenuis</name>
    <name type="common">Meningeal worm</name>
    <dbReference type="NCBI Taxonomy" id="148309"/>
    <lineage>
        <taxon>Eukaryota</taxon>
        <taxon>Metazoa</taxon>
        <taxon>Ecdysozoa</taxon>
        <taxon>Nematoda</taxon>
        <taxon>Chromadorea</taxon>
        <taxon>Rhabditida</taxon>
        <taxon>Rhabditina</taxon>
        <taxon>Rhabditomorpha</taxon>
        <taxon>Strongyloidea</taxon>
        <taxon>Metastrongylidae</taxon>
        <taxon>Parelaphostrongylus</taxon>
    </lineage>
</organism>
<keyword evidence="3" id="KW-1185">Reference proteome</keyword>
<evidence type="ECO:0000256" key="1">
    <source>
        <dbReference type="SAM" id="MobiDB-lite"/>
    </source>
</evidence>
<name>A0AAD5WMW7_PARTN</name>
<sequence length="136" mass="15652">MNGWQRALSVTSGDFVRIDRSLDLRRTQCSPMQDYVLTAVPSNDWPIIKRYKMVITQQKVDSTSQGTEEGKTSRTSPALEQPRACPSRKNRTTPVWTRGCPLFPFRRQCRPPKKSSATRSKLNSIIDLDRCIFYIQ</sequence>
<proteinExistence type="predicted"/>
<protein>
    <submittedName>
        <fullName evidence="2">Uncharacterized protein</fullName>
    </submittedName>
</protein>
<evidence type="ECO:0000313" key="3">
    <source>
        <dbReference type="Proteomes" id="UP001196413"/>
    </source>
</evidence>
<dbReference type="Proteomes" id="UP001196413">
    <property type="component" value="Unassembled WGS sequence"/>
</dbReference>
<accession>A0AAD5WMW7</accession>
<dbReference type="EMBL" id="JAHQIW010007507">
    <property type="protein sequence ID" value="KAJ1375113.1"/>
    <property type="molecule type" value="Genomic_DNA"/>
</dbReference>
<gene>
    <name evidence="2" type="ORF">KIN20_038368</name>
</gene>
<comment type="caution">
    <text evidence="2">The sequence shown here is derived from an EMBL/GenBank/DDBJ whole genome shotgun (WGS) entry which is preliminary data.</text>
</comment>
<feature type="region of interest" description="Disordered" evidence="1">
    <location>
        <begin position="58"/>
        <end position="93"/>
    </location>
</feature>